<dbReference type="Proteomes" id="UP000193228">
    <property type="component" value="Unassembled WGS sequence"/>
</dbReference>
<proteinExistence type="predicted"/>
<dbReference type="EMBL" id="FXAT01000001">
    <property type="protein sequence ID" value="SMG18073.1"/>
    <property type="molecule type" value="Genomic_DNA"/>
</dbReference>
<protein>
    <recommendedName>
        <fullName evidence="2">Integrase DNA-binding domain-containing protein</fullName>
    </recommendedName>
</protein>
<dbReference type="InterPro" id="IPR038488">
    <property type="entry name" value="Integrase_DNA-bd_sf"/>
</dbReference>
<sequence>MSLTDVQVRSARYNPEGTGNRVADGGRMYLQLGKSGAKYWRMSSPPSTRRRSPAWKATYSRGLASVRLPASTRQTFLGFVDARRKACDCGGLYPCAPLRREIEPGIDREGRVERFVQCRPAL</sequence>
<dbReference type="Pfam" id="PF13356">
    <property type="entry name" value="Arm-DNA-bind_3"/>
    <property type="match status" value="1"/>
</dbReference>
<feature type="domain" description="Integrase DNA-binding" evidence="2">
    <location>
        <begin position="3"/>
        <end position="45"/>
    </location>
</feature>
<keyword evidence="4" id="KW-1185">Reference proteome</keyword>
<dbReference type="Gene3D" id="3.30.160.390">
    <property type="entry name" value="Integrase, DNA-binding domain"/>
    <property type="match status" value="1"/>
</dbReference>
<dbReference type="InterPro" id="IPR025166">
    <property type="entry name" value="Integrase_DNA_bind_dom"/>
</dbReference>
<gene>
    <name evidence="3" type="ORF">SAMN06265784_1011018</name>
</gene>
<evidence type="ECO:0000259" key="2">
    <source>
        <dbReference type="Pfam" id="PF13356"/>
    </source>
</evidence>
<name>A0A1X7ISA0_9BURK</name>
<organism evidence="3 4">
    <name type="scientific">Paraburkholderia susongensis</name>
    <dbReference type="NCBI Taxonomy" id="1515439"/>
    <lineage>
        <taxon>Bacteria</taxon>
        <taxon>Pseudomonadati</taxon>
        <taxon>Pseudomonadota</taxon>
        <taxon>Betaproteobacteria</taxon>
        <taxon>Burkholderiales</taxon>
        <taxon>Burkholderiaceae</taxon>
        <taxon>Paraburkholderia</taxon>
    </lineage>
</organism>
<evidence type="ECO:0000313" key="3">
    <source>
        <dbReference type="EMBL" id="SMG18073.1"/>
    </source>
</evidence>
<dbReference type="AlphaFoldDB" id="A0A1X7ISA0"/>
<accession>A0A1X7ISA0</accession>
<reference evidence="4" key="1">
    <citation type="submission" date="2017-04" db="EMBL/GenBank/DDBJ databases">
        <authorList>
            <person name="Varghese N."/>
            <person name="Submissions S."/>
        </authorList>
    </citation>
    <scope>NUCLEOTIDE SEQUENCE [LARGE SCALE GENOMIC DNA]</scope>
    <source>
        <strain evidence="4">LMG 29540</strain>
    </source>
</reference>
<feature type="region of interest" description="Disordered" evidence="1">
    <location>
        <begin position="1"/>
        <end position="20"/>
    </location>
</feature>
<evidence type="ECO:0000256" key="1">
    <source>
        <dbReference type="SAM" id="MobiDB-lite"/>
    </source>
</evidence>
<evidence type="ECO:0000313" key="4">
    <source>
        <dbReference type="Proteomes" id="UP000193228"/>
    </source>
</evidence>